<keyword evidence="3" id="KW-1185">Reference proteome</keyword>
<organism evidence="2 3">
    <name type="scientific">Anaeromyxobacter diazotrophicus</name>
    <dbReference type="NCBI Taxonomy" id="2590199"/>
    <lineage>
        <taxon>Bacteria</taxon>
        <taxon>Pseudomonadati</taxon>
        <taxon>Myxococcota</taxon>
        <taxon>Myxococcia</taxon>
        <taxon>Myxococcales</taxon>
        <taxon>Cystobacterineae</taxon>
        <taxon>Anaeromyxobacteraceae</taxon>
        <taxon>Anaeromyxobacter</taxon>
    </lineage>
</organism>
<evidence type="ECO:0000256" key="1">
    <source>
        <dbReference type="SAM" id="Coils"/>
    </source>
</evidence>
<reference evidence="3" key="1">
    <citation type="journal article" date="2020" name="Appl. Environ. Microbiol.">
        <title>Diazotrophic Anaeromyxobacter Isolates from Soils.</title>
        <authorList>
            <person name="Masuda Y."/>
            <person name="Yamanaka H."/>
            <person name="Xu Z.X."/>
            <person name="Shiratori Y."/>
            <person name="Aono T."/>
            <person name="Amachi S."/>
            <person name="Senoo K."/>
            <person name="Itoh H."/>
        </authorList>
    </citation>
    <scope>NUCLEOTIDE SEQUENCE [LARGE SCALE GENOMIC DNA]</scope>
    <source>
        <strain evidence="3">R267</strain>
    </source>
</reference>
<dbReference type="AlphaFoldDB" id="A0A7I9VPJ9"/>
<proteinExistence type="predicted"/>
<protein>
    <recommendedName>
        <fullName evidence="4">Poly(Hydroxyalkanoate) granule associated protein phasin</fullName>
    </recommendedName>
</protein>
<comment type="caution">
    <text evidence="2">The sequence shown here is derived from an EMBL/GenBank/DDBJ whole genome shotgun (WGS) entry which is preliminary data.</text>
</comment>
<accession>A0A7I9VPJ9</accession>
<dbReference type="RefSeq" id="WP_176066250.1">
    <property type="nucleotide sequence ID" value="NZ_BJTG01000006.1"/>
</dbReference>
<dbReference type="InterPro" id="IPR008769">
    <property type="entry name" value="PhaF_PhaI"/>
</dbReference>
<dbReference type="Pfam" id="PF05597">
    <property type="entry name" value="Phasin"/>
    <property type="match status" value="1"/>
</dbReference>
<evidence type="ECO:0008006" key="4">
    <source>
        <dbReference type="Google" id="ProtNLM"/>
    </source>
</evidence>
<dbReference type="Proteomes" id="UP000503640">
    <property type="component" value="Unassembled WGS sequence"/>
</dbReference>
<gene>
    <name evidence="2" type="ORF">AMYX_28100</name>
</gene>
<dbReference type="EMBL" id="BJTG01000006">
    <property type="protein sequence ID" value="GEJ58069.1"/>
    <property type="molecule type" value="Genomic_DNA"/>
</dbReference>
<feature type="coiled-coil region" evidence="1">
    <location>
        <begin position="48"/>
        <end position="105"/>
    </location>
</feature>
<sequence>MTELRERFKVAWSQALVGLDAAEQEAEKVLAKVADATGFGPEDVRRQARDFTERLQTQRREIERTIDEAVKRAVGRFKLPSRDEIDELRRRVDALSSRLDGLAAARAAPKEDQHA</sequence>
<keyword evidence="1" id="KW-0175">Coiled coil</keyword>
<evidence type="ECO:0000313" key="2">
    <source>
        <dbReference type="EMBL" id="GEJ58069.1"/>
    </source>
</evidence>
<evidence type="ECO:0000313" key="3">
    <source>
        <dbReference type="Proteomes" id="UP000503640"/>
    </source>
</evidence>
<name>A0A7I9VPJ9_9BACT</name>